<dbReference type="InterPro" id="IPR036249">
    <property type="entry name" value="Thioredoxin-like_sf"/>
</dbReference>
<dbReference type="InterPro" id="IPR017937">
    <property type="entry name" value="Thioredoxin_CS"/>
</dbReference>
<comment type="similarity">
    <text evidence="1">Belongs to the thioredoxin family.</text>
</comment>
<dbReference type="PROSITE" id="PS51532">
    <property type="entry name" value="PITH"/>
    <property type="match status" value="1"/>
</dbReference>
<evidence type="ECO:0000256" key="2">
    <source>
        <dbReference type="ARBA" id="ARBA00023157"/>
    </source>
</evidence>
<dbReference type="PRINTS" id="PR00421">
    <property type="entry name" value="THIOREDOXIN"/>
</dbReference>
<feature type="domain" description="PITH" evidence="5">
    <location>
        <begin position="130"/>
        <end position="329"/>
    </location>
</feature>
<keyword evidence="7" id="KW-1185">Reference proteome</keyword>
<dbReference type="InterPro" id="IPR010400">
    <property type="entry name" value="PITH_dom"/>
</dbReference>
<dbReference type="Gene3D" id="2.60.120.470">
    <property type="entry name" value="PITH domain"/>
    <property type="match status" value="1"/>
</dbReference>
<evidence type="ECO:0000259" key="4">
    <source>
        <dbReference type="PROSITE" id="PS51352"/>
    </source>
</evidence>
<dbReference type="PROSITE" id="PS00194">
    <property type="entry name" value="THIOREDOXIN_1"/>
    <property type="match status" value="1"/>
</dbReference>
<evidence type="ECO:0000313" key="7">
    <source>
        <dbReference type="Proteomes" id="UP001217918"/>
    </source>
</evidence>
<dbReference type="SUPFAM" id="SSF52833">
    <property type="entry name" value="Thioredoxin-like"/>
    <property type="match status" value="1"/>
</dbReference>
<accession>A0AAD9I9J6</accession>
<dbReference type="Proteomes" id="UP001217918">
    <property type="component" value="Unassembled WGS sequence"/>
</dbReference>
<dbReference type="GO" id="GO:0005737">
    <property type="term" value="C:cytoplasm"/>
    <property type="evidence" value="ECO:0007669"/>
    <property type="project" value="UniProtKB-ARBA"/>
</dbReference>
<keyword evidence="2" id="KW-1015">Disulfide bond</keyword>
<protein>
    <recommendedName>
        <fullName evidence="8">Thioredoxin</fullName>
    </recommendedName>
</protein>
<evidence type="ECO:0000256" key="1">
    <source>
        <dbReference type="ARBA" id="ARBA00008987"/>
    </source>
</evidence>
<dbReference type="InterPro" id="IPR013766">
    <property type="entry name" value="Thioredoxin_domain"/>
</dbReference>
<gene>
    <name evidence="6" type="ORF">P8C59_007447</name>
</gene>
<evidence type="ECO:0000259" key="5">
    <source>
        <dbReference type="PROSITE" id="PS51532"/>
    </source>
</evidence>
<organism evidence="6 7">
    <name type="scientific">Phyllachora maydis</name>
    <dbReference type="NCBI Taxonomy" id="1825666"/>
    <lineage>
        <taxon>Eukaryota</taxon>
        <taxon>Fungi</taxon>
        <taxon>Dikarya</taxon>
        <taxon>Ascomycota</taxon>
        <taxon>Pezizomycotina</taxon>
        <taxon>Sordariomycetes</taxon>
        <taxon>Sordariomycetidae</taxon>
        <taxon>Phyllachorales</taxon>
        <taxon>Phyllachoraceae</taxon>
        <taxon>Phyllachora</taxon>
    </lineage>
</organism>
<evidence type="ECO:0000256" key="3">
    <source>
        <dbReference type="SAM" id="MobiDB-lite"/>
    </source>
</evidence>
<dbReference type="PROSITE" id="PS51352">
    <property type="entry name" value="THIOREDOXIN_2"/>
    <property type="match status" value="1"/>
</dbReference>
<evidence type="ECO:0000313" key="6">
    <source>
        <dbReference type="EMBL" id="KAK2073149.1"/>
    </source>
</evidence>
<proteinExistence type="inferred from homology"/>
<sequence length="336" mass="36677">MSRTVKIESPSEFQVVLQSSKIVVADFYADWCGPCNQIAPIYEELSASLSRENVLTFVKVNTDAQKDIAAAYAVTSLPTFIIFRDGTILDRVQGADPRKLQGILRKLAAEVQNVSGGEGSAFGGGVKLWLGAELPRGYSDITSQIELQRSELLNVDTGAGNIGSLFDGAKPSALNSSAPASSATEATRDWIETDTDEQLLLFMPFQSMLKLHTLQITSLPPKDDENAPMRPRTIKLFTNKPHNLGFDEAEDLAATQSIELSERDWNAQGTANIALRYVKFQNINSLVIFVVDGDGSNQSEKVRIDRVRLIGETGEKREMGKLEKVGEDSSHSGPAQ</sequence>
<dbReference type="InterPro" id="IPR037047">
    <property type="entry name" value="PITH_dom_sf"/>
</dbReference>
<dbReference type="SUPFAM" id="SSF49785">
    <property type="entry name" value="Galactose-binding domain-like"/>
    <property type="match status" value="1"/>
</dbReference>
<dbReference type="Gene3D" id="3.40.30.10">
    <property type="entry name" value="Glutaredoxin"/>
    <property type="match status" value="1"/>
</dbReference>
<comment type="caution">
    <text evidence="6">The sequence shown here is derived from an EMBL/GenBank/DDBJ whole genome shotgun (WGS) entry which is preliminary data.</text>
</comment>
<dbReference type="EMBL" id="JAQQPM010000006">
    <property type="protein sequence ID" value="KAK2073149.1"/>
    <property type="molecule type" value="Genomic_DNA"/>
</dbReference>
<feature type="region of interest" description="Disordered" evidence="3">
    <location>
        <begin position="313"/>
        <end position="336"/>
    </location>
</feature>
<dbReference type="InterPro" id="IPR008979">
    <property type="entry name" value="Galactose-bd-like_sf"/>
</dbReference>
<feature type="compositionally biased region" description="Basic and acidic residues" evidence="3">
    <location>
        <begin position="313"/>
        <end position="330"/>
    </location>
</feature>
<dbReference type="Pfam" id="PF06201">
    <property type="entry name" value="PITH"/>
    <property type="match status" value="1"/>
</dbReference>
<dbReference type="PANTHER" id="PTHR46115">
    <property type="entry name" value="THIOREDOXIN-LIKE PROTEIN 1"/>
    <property type="match status" value="1"/>
</dbReference>
<evidence type="ECO:0008006" key="8">
    <source>
        <dbReference type="Google" id="ProtNLM"/>
    </source>
</evidence>
<dbReference type="AlphaFoldDB" id="A0AAD9I9J6"/>
<dbReference type="Pfam" id="PF00085">
    <property type="entry name" value="Thioredoxin"/>
    <property type="match status" value="1"/>
</dbReference>
<dbReference type="CDD" id="cd02947">
    <property type="entry name" value="TRX_family"/>
    <property type="match status" value="1"/>
</dbReference>
<reference evidence="6" key="1">
    <citation type="journal article" date="2023" name="Mol. Plant Microbe Interact.">
        <title>Elucidating the Obligate Nature and Biological Capacity of an Invasive Fungal Corn Pathogen.</title>
        <authorList>
            <person name="MacCready J.S."/>
            <person name="Roggenkamp E.M."/>
            <person name="Gdanetz K."/>
            <person name="Chilvers M.I."/>
        </authorList>
    </citation>
    <scope>NUCLEOTIDE SEQUENCE</scope>
    <source>
        <strain evidence="6">PM02</strain>
    </source>
</reference>
<name>A0AAD9I9J6_9PEZI</name>
<feature type="domain" description="Thioredoxin" evidence="4">
    <location>
        <begin position="1"/>
        <end position="109"/>
    </location>
</feature>